<dbReference type="PATRIC" id="fig|1430899.3.peg.9"/>
<accession>A0A0J8GKZ0</accession>
<organism evidence="1 2">
    <name type="scientific">Listeria fleischmannii 1991</name>
    <dbReference type="NCBI Taxonomy" id="1430899"/>
    <lineage>
        <taxon>Bacteria</taxon>
        <taxon>Bacillati</taxon>
        <taxon>Bacillota</taxon>
        <taxon>Bacilli</taxon>
        <taxon>Bacillales</taxon>
        <taxon>Listeriaceae</taxon>
        <taxon>Listeria</taxon>
    </lineage>
</organism>
<reference evidence="1 2" key="1">
    <citation type="journal article" date="2015" name="Genome Biol. Evol.">
        <title>Comparative Genomics of Listeria Sensu Lato: Genus-Wide Differences in Evolutionary Dynamics and the Progressive Gain of Complex, Potentially Pathogenicity-Related Traits through Lateral Gene Transfer.</title>
        <authorList>
            <person name="Chiara M."/>
            <person name="Caruso M."/>
            <person name="D'Erchia A.M."/>
            <person name="Manzari C."/>
            <person name="Fraccalvieri R."/>
            <person name="Goffredo E."/>
            <person name="Latorre L."/>
            <person name="Miccolupo A."/>
            <person name="Padalino I."/>
            <person name="Santagada G."/>
            <person name="Chiocco D."/>
            <person name="Pesole G."/>
            <person name="Horner D.S."/>
            <person name="Parisi A."/>
        </authorList>
    </citation>
    <scope>NUCLEOTIDE SEQUENCE [LARGE SCALE GENOMIC DNA]</scope>
    <source>
        <strain evidence="1 2">1991</strain>
    </source>
</reference>
<dbReference type="AlphaFoldDB" id="A0A0J8GKZ0"/>
<gene>
    <name evidence="1" type="ORF">X560_0008</name>
</gene>
<sequence>MNKLQNERIKLARKTIEALMKDDPKAAQLYWRSFKKQEKLLGRFKN</sequence>
<proteinExistence type="predicted"/>
<dbReference type="Proteomes" id="UP000052258">
    <property type="component" value="Unassembled WGS sequence"/>
</dbReference>
<name>A0A0J8GKZ0_9LIST</name>
<dbReference type="EMBL" id="AZHO01000001">
    <property type="protein sequence ID" value="KMT61428.1"/>
    <property type="molecule type" value="Genomic_DNA"/>
</dbReference>
<protein>
    <submittedName>
        <fullName evidence="1">Uncharacterized protein</fullName>
    </submittedName>
</protein>
<dbReference type="RefSeq" id="WP_181464601.1">
    <property type="nucleotide sequence ID" value="NZ_KQ130608.1"/>
</dbReference>
<comment type="caution">
    <text evidence="1">The sequence shown here is derived from an EMBL/GenBank/DDBJ whole genome shotgun (WGS) entry which is preliminary data.</text>
</comment>
<evidence type="ECO:0000313" key="2">
    <source>
        <dbReference type="Proteomes" id="UP000052258"/>
    </source>
</evidence>
<keyword evidence="2" id="KW-1185">Reference proteome</keyword>
<evidence type="ECO:0000313" key="1">
    <source>
        <dbReference type="EMBL" id="KMT61428.1"/>
    </source>
</evidence>